<proteinExistence type="predicted"/>
<dbReference type="AlphaFoldDB" id="A0A5J4KDS7"/>
<dbReference type="InterPro" id="IPR011335">
    <property type="entry name" value="Restrct_endonuc-II-like"/>
</dbReference>
<gene>
    <name evidence="2" type="ORF">KDW_13900</name>
</gene>
<dbReference type="RefSeq" id="WP_151755250.1">
    <property type="nucleotide sequence ID" value="NZ_BKZW01000001.1"/>
</dbReference>
<dbReference type="PANTHER" id="PTHR36558">
    <property type="entry name" value="GLR1098 PROTEIN"/>
    <property type="match status" value="1"/>
</dbReference>
<comment type="caution">
    <text evidence="2">The sequence shown here is derived from an EMBL/GenBank/DDBJ whole genome shotgun (WGS) entry which is preliminary data.</text>
</comment>
<accession>A0A5J4KDS7</accession>
<name>A0A5J4KDS7_9CHLR</name>
<feature type="domain" description="Putative restriction endonuclease" evidence="1">
    <location>
        <begin position="12"/>
        <end position="174"/>
    </location>
</feature>
<dbReference type="Proteomes" id="UP000326912">
    <property type="component" value="Unassembled WGS sequence"/>
</dbReference>
<evidence type="ECO:0000313" key="2">
    <source>
        <dbReference type="EMBL" id="GER87228.1"/>
    </source>
</evidence>
<keyword evidence="3" id="KW-1185">Reference proteome</keyword>
<organism evidence="2 3">
    <name type="scientific">Dictyobacter vulcani</name>
    <dbReference type="NCBI Taxonomy" id="2607529"/>
    <lineage>
        <taxon>Bacteria</taxon>
        <taxon>Bacillati</taxon>
        <taxon>Chloroflexota</taxon>
        <taxon>Ktedonobacteria</taxon>
        <taxon>Ktedonobacterales</taxon>
        <taxon>Dictyobacteraceae</taxon>
        <taxon>Dictyobacter</taxon>
    </lineage>
</organism>
<dbReference type="InterPro" id="IPR012296">
    <property type="entry name" value="Nuclease_put_TT1808"/>
</dbReference>
<dbReference type="PANTHER" id="PTHR36558:SF1">
    <property type="entry name" value="RESTRICTION ENDONUCLEASE DOMAIN-CONTAINING PROTEIN-RELATED"/>
    <property type="match status" value="1"/>
</dbReference>
<dbReference type="CDD" id="cd06260">
    <property type="entry name" value="DUF820-like"/>
    <property type="match status" value="1"/>
</dbReference>
<dbReference type="EMBL" id="BKZW01000001">
    <property type="protein sequence ID" value="GER87228.1"/>
    <property type="molecule type" value="Genomic_DNA"/>
</dbReference>
<evidence type="ECO:0000313" key="3">
    <source>
        <dbReference type="Proteomes" id="UP000326912"/>
    </source>
</evidence>
<protein>
    <recommendedName>
        <fullName evidence="1">Putative restriction endonuclease domain-containing protein</fullName>
    </recommendedName>
</protein>
<dbReference type="Gene3D" id="3.90.1570.10">
    <property type="entry name" value="tt1808, chain A"/>
    <property type="match status" value="1"/>
</dbReference>
<dbReference type="SUPFAM" id="SSF52980">
    <property type="entry name" value="Restriction endonuclease-like"/>
    <property type="match status" value="1"/>
</dbReference>
<dbReference type="InterPro" id="IPR008538">
    <property type="entry name" value="Uma2"/>
</dbReference>
<evidence type="ECO:0000259" key="1">
    <source>
        <dbReference type="Pfam" id="PF05685"/>
    </source>
</evidence>
<sequence>MYDPQRKFTTDEYWALVDAHPGRKYEYIDGDIRMMTGGSPAHAQIGARIASLLDSALIDSECVVYNSDVVLHLSDSRVYLPDASVSCDPADWTRRKYIEAPSVVVEILSPTTENTDKLEKLDAYQRYPTIQEILLIDSRRRSIKHYHRVNMRSWEDTLYVNDEDVINLECIEVTLRVKDIYRKVYLELDDIP</sequence>
<dbReference type="Pfam" id="PF05685">
    <property type="entry name" value="Uma2"/>
    <property type="match status" value="1"/>
</dbReference>
<reference evidence="2 3" key="1">
    <citation type="submission" date="2019-10" db="EMBL/GenBank/DDBJ databases">
        <title>Dictyobacter vulcani sp. nov., within the class Ktedonobacteria, isolated from soil of volcanic Mt. Zao.</title>
        <authorList>
            <person name="Zheng Y."/>
            <person name="Wang C.M."/>
            <person name="Sakai Y."/>
            <person name="Abe K."/>
            <person name="Yokota A."/>
            <person name="Yabe S."/>
        </authorList>
    </citation>
    <scope>NUCLEOTIDE SEQUENCE [LARGE SCALE GENOMIC DNA]</scope>
    <source>
        <strain evidence="2 3">W12</strain>
    </source>
</reference>